<feature type="transmembrane region" description="Helical" evidence="2">
    <location>
        <begin position="130"/>
        <end position="152"/>
    </location>
</feature>
<organism evidence="3 4">
    <name type="scientific">Umezawaea tangerina</name>
    <dbReference type="NCBI Taxonomy" id="84725"/>
    <lineage>
        <taxon>Bacteria</taxon>
        <taxon>Bacillati</taxon>
        <taxon>Actinomycetota</taxon>
        <taxon>Actinomycetes</taxon>
        <taxon>Pseudonocardiales</taxon>
        <taxon>Pseudonocardiaceae</taxon>
        <taxon>Umezawaea</taxon>
    </lineage>
</organism>
<keyword evidence="2" id="KW-0472">Membrane</keyword>
<evidence type="ECO:0000313" key="4">
    <source>
        <dbReference type="Proteomes" id="UP000239494"/>
    </source>
</evidence>
<dbReference type="EMBL" id="PVTF01000003">
    <property type="protein sequence ID" value="PRY43423.1"/>
    <property type="molecule type" value="Genomic_DNA"/>
</dbReference>
<evidence type="ECO:0000313" key="3">
    <source>
        <dbReference type="EMBL" id="PRY43423.1"/>
    </source>
</evidence>
<evidence type="ECO:0000256" key="1">
    <source>
        <dbReference type="SAM" id="MobiDB-lite"/>
    </source>
</evidence>
<gene>
    <name evidence="3" type="ORF">CLV43_103166</name>
</gene>
<feature type="transmembrane region" description="Helical" evidence="2">
    <location>
        <begin position="61"/>
        <end position="81"/>
    </location>
</feature>
<feature type="region of interest" description="Disordered" evidence="1">
    <location>
        <begin position="1"/>
        <end position="24"/>
    </location>
</feature>
<name>A0A2T0TCN9_9PSEU</name>
<evidence type="ECO:0000256" key="2">
    <source>
        <dbReference type="SAM" id="Phobius"/>
    </source>
</evidence>
<keyword evidence="2" id="KW-1133">Transmembrane helix</keyword>
<dbReference type="Proteomes" id="UP000239494">
    <property type="component" value="Unassembled WGS sequence"/>
</dbReference>
<proteinExistence type="predicted"/>
<dbReference type="RefSeq" id="WP_106187007.1">
    <property type="nucleotide sequence ID" value="NZ_PVTF01000003.1"/>
</dbReference>
<feature type="transmembrane region" description="Helical" evidence="2">
    <location>
        <begin position="158"/>
        <end position="176"/>
    </location>
</feature>
<feature type="transmembrane region" description="Helical" evidence="2">
    <location>
        <begin position="101"/>
        <end position="123"/>
    </location>
</feature>
<dbReference type="OrthoDB" id="3694871at2"/>
<comment type="caution">
    <text evidence="3">The sequence shown here is derived from an EMBL/GenBank/DDBJ whole genome shotgun (WGS) entry which is preliminary data.</text>
</comment>
<sequence>MTQPPDPYASPYQPVDYPAAGQQPPYPVVGPQQHPVYPVPGAPRPGYPVGMRQVDQTTSGYVRPPIVLLGFVLWLLAALSWPLGTLLRELVAGSAIGGFRVVMGLFFFACVGIAGVVGAVMFLRGSYHARLALCGTSLLVEVMAVVGFVSLLREGSGMTGAAAVVAAVVAVARLVLPPAAVVVSLLPGTRQYFAANLG</sequence>
<keyword evidence="2" id="KW-0812">Transmembrane</keyword>
<accession>A0A2T0TCN9</accession>
<reference evidence="3 4" key="1">
    <citation type="submission" date="2018-03" db="EMBL/GenBank/DDBJ databases">
        <title>Genomic Encyclopedia of Archaeal and Bacterial Type Strains, Phase II (KMG-II): from individual species to whole genera.</title>
        <authorList>
            <person name="Goeker M."/>
        </authorList>
    </citation>
    <scope>NUCLEOTIDE SEQUENCE [LARGE SCALE GENOMIC DNA]</scope>
    <source>
        <strain evidence="3 4">DSM 44720</strain>
    </source>
</reference>
<protein>
    <submittedName>
        <fullName evidence="3">Uncharacterized protein</fullName>
    </submittedName>
</protein>
<keyword evidence="4" id="KW-1185">Reference proteome</keyword>
<dbReference type="AlphaFoldDB" id="A0A2T0TCN9"/>